<dbReference type="SUPFAM" id="SSF50969">
    <property type="entry name" value="YVTN repeat-like/Quinoprotein amine dehydrogenase"/>
    <property type="match status" value="1"/>
</dbReference>
<dbReference type="InterPro" id="IPR011044">
    <property type="entry name" value="Quino_amine_DH_bsu"/>
</dbReference>
<dbReference type="Proteomes" id="UP000823790">
    <property type="component" value="Unassembled WGS sequence"/>
</dbReference>
<keyword evidence="1" id="KW-0732">Signal</keyword>
<dbReference type="RefSeq" id="WP_209618996.1">
    <property type="nucleotide sequence ID" value="NZ_JAGJRS010000017.1"/>
</dbReference>
<name>A0ABS4DMT0_9GAMM</name>
<gene>
    <name evidence="2" type="ORF">J7I44_08600</name>
</gene>
<evidence type="ECO:0000313" key="3">
    <source>
        <dbReference type="Proteomes" id="UP000823790"/>
    </source>
</evidence>
<reference evidence="2 3" key="1">
    <citation type="submission" date="2021-04" db="EMBL/GenBank/DDBJ databases">
        <authorList>
            <person name="Huq M.A."/>
        </authorList>
    </citation>
    <scope>NUCLEOTIDE SEQUENCE [LARGE SCALE GENOMIC DNA]</scope>
    <source>
        <strain evidence="2 3">MAH-13</strain>
    </source>
</reference>
<dbReference type="InterPro" id="IPR015943">
    <property type="entry name" value="WD40/YVTN_repeat-like_dom_sf"/>
</dbReference>
<dbReference type="PANTHER" id="PTHR31270:SF1">
    <property type="entry name" value="GLUTAMINYL-PEPTIDE CYCLOTRANSFERASE"/>
    <property type="match status" value="1"/>
</dbReference>
<organism evidence="2 3">
    <name type="scientific">Frateuria flava</name>
    <dbReference type="NCBI Taxonomy" id="2821489"/>
    <lineage>
        <taxon>Bacteria</taxon>
        <taxon>Pseudomonadati</taxon>
        <taxon>Pseudomonadota</taxon>
        <taxon>Gammaproteobacteria</taxon>
        <taxon>Lysobacterales</taxon>
        <taxon>Rhodanobacteraceae</taxon>
        <taxon>Frateuria</taxon>
    </lineage>
</organism>
<dbReference type="Gene3D" id="2.130.10.10">
    <property type="entry name" value="YVTN repeat-like/Quinoprotein amine dehydrogenase"/>
    <property type="match status" value="1"/>
</dbReference>
<evidence type="ECO:0000256" key="1">
    <source>
        <dbReference type="SAM" id="SignalP"/>
    </source>
</evidence>
<dbReference type="EMBL" id="JAGJRS010000017">
    <property type="protein sequence ID" value="MBP1474358.1"/>
    <property type="molecule type" value="Genomic_DNA"/>
</dbReference>
<comment type="caution">
    <text evidence="2">The sequence shown here is derived from an EMBL/GenBank/DDBJ whole genome shotgun (WGS) entry which is preliminary data.</text>
</comment>
<keyword evidence="3" id="KW-1185">Reference proteome</keyword>
<proteinExistence type="predicted"/>
<dbReference type="InterPro" id="IPR007788">
    <property type="entry name" value="QCT"/>
</dbReference>
<feature type="signal peptide" evidence="1">
    <location>
        <begin position="1"/>
        <end position="19"/>
    </location>
</feature>
<evidence type="ECO:0000313" key="2">
    <source>
        <dbReference type="EMBL" id="MBP1474358.1"/>
    </source>
</evidence>
<dbReference type="PANTHER" id="PTHR31270">
    <property type="entry name" value="GLUTAMINYL-PEPTIDE CYCLOTRANSFERASE"/>
    <property type="match status" value="1"/>
</dbReference>
<dbReference type="Pfam" id="PF05096">
    <property type="entry name" value="Glu_cyclase_2"/>
    <property type="match status" value="1"/>
</dbReference>
<protein>
    <submittedName>
        <fullName evidence="2">Glutaminyl-peptide cyclotransferase</fullName>
    </submittedName>
</protein>
<accession>A0ABS4DMT0</accession>
<sequence>MKAVTLAVASLLLPCLAFATSIPVQGYAVVHAFAHDPSAYTEGLFYLDGYLYEATGTIGASSVRKVELASGKVVQQAPTPWPDYGEGIVAWKDRLIQLTWQNHEGFLYDLATLTPRARFAYPGEGWSLTTDGTRLLMSDGTPTIRILDPDSLQQVGRIDVTAGGEPLANLNELEWVKGQLYANIWLTDRIARIDPASGKVVGWIDLSGLGPAQDARADPVNDVLNGIAYDAAHDRLFVTGKRWPHVYEIRLLPAHHDGQAHHAMEKARLRPASP</sequence>
<feature type="chain" id="PRO_5045913689" evidence="1">
    <location>
        <begin position="20"/>
        <end position="274"/>
    </location>
</feature>